<dbReference type="GO" id="GO:0005344">
    <property type="term" value="F:oxygen carrier activity"/>
    <property type="evidence" value="ECO:0007669"/>
    <property type="project" value="UniProtKB-UniRule"/>
</dbReference>
<evidence type="ECO:0000256" key="3">
    <source>
        <dbReference type="ARBA" id="ARBA00022617"/>
    </source>
</evidence>
<evidence type="ECO:0000256" key="1">
    <source>
        <dbReference type="ARBA" id="ARBA00009660"/>
    </source>
</evidence>
<name>A0A1S1PLJ8_9ACTN</name>
<reference evidence="10" key="1">
    <citation type="submission" date="2016-07" db="EMBL/GenBank/DDBJ databases">
        <title>Frankia sp. NRRL B-16219 Genome sequencing.</title>
        <authorList>
            <person name="Ghodhbane-Gtari F."/>
            <person name="Swanson E."/>
            <person name="Gueddou A."/>
            <person name="Louati M."/>
            <person name="Nouioui I."/>
            <person name="Hezbri K."/>
            <person name="Abebe-Akele F."/>
            <person name="Simpson S."/>
            <person name="Morris K."/>
            <person name="Thomas K."/>
            <person name="Gtari M."/>
            <person name="Tisa L.S."/>
        </authorList>
    </citation>
    <scope>NUCLEOTIDE SEQUENCE [LARGE SCALE GENOMIC DNA]</scope>
    <source>
        <strain evidence="10">NRRL B-16219</strain>
    </source>
</reference>
<dbReference type="Pfam" id="PF01152">
    <property type="entry name" value="Bac_globin"/>
    <property type="match status" value="1"/>
</dbReference>
<comment type="similarity">
    <text evidence="1 6">Belongs to the truncated hemoglobin family. Group I subfamily.</text>
</comment>
<dbReference type="RefSeq" id="WP_071066286.1">
    <property type="nucleotide sequence ID" value="NZ_JBFLUH010000078.1"/>
</dbReference>
<evidence type="ECO:0000313" key="9">
    <source>
        <dbReference type="EMBL" id="OHV22121.1"/>
    </source>
</evidence>
<feature type="binding site" description="proximal binding residue" evidence="7">
    <location>
        <position position="69"/>
    </location>
    <ligand>
        <name>heme</name>
        <dbReference type="ChEBI" id="CHEBI:30413"/>
    </ligand>
    <ligandPart>
        <name>Fe</name>
        <dbReference type="ChEBI" id="CHEBI:18248"/>
    </ligandPart>
</feature>
<dbReference type="Gene3D" id="1.10.490.10">
    <property type="entry name" value="Globins"/>
    <property type="match status" value="1"/>
</dbReference>
<dbReference type="EMBL" id="MAXA01000250">
    <property type="protein sequence ID" value="OHV22121.1"/>
    <property type="molecule type" value="Genomic_DNA"/>
</dbReference>
<proteinExistence type="inferred from homology"/>
<evidence type="ECO:0000256" key="7">
    <source>
        <dbReference type="PIRSR" id="PIRSR002030-1"/>
    </source>
</evidence>
<comment type="cofactor">
    <cofactor evidence="7">
        <name>heme</name>
        <dbReference type="ChEBI" id="CHEBI:30413"/>
    </cofactor>
    <text evidence="7">Binds 1 heme group per subunit.</text>
</comment>
<keyword evidence="9" id="KW-0675">Receptor</keyword>
<sequence>MSIYDAIGGASAVQAAVDEFYVRVTADPELAPFFAGKDIPRLKAHQQAFISAAIGGPEVYQGGAIASVHSGLRITDANFDAVVDHLVSALSGLGVPAETTGQIGAALAPLRADIVTAK</sequence>
<dbReference type="InterPro" id="IPR012292">
    <property type="entry name" value="Globin/Proto"/>
</dbReference>
<dbReference type="GO" id="GO:0046872">
    <property type="term" value="F:metal ion binding"/>
    <property type="evidence" value="ECO:0007669"/>
    <property type="project" value="UniProtKB-UniRule"/>
</dbReference>
<keyword evidence="4 6" id="KW-0479">Metal-binding</keyword>
<dbReference type="InterPro" id="IPR016339">
    <property type="entry name" value="Hemoglobin_trunc_I"/>
</dbReference>
<keyword evidence="10" id="KW-1185">Reference proteome</keyword>
<keyword evidence="3 6" id="KW-0349">Heme</keyword>
<evidence type="ECO:0000256" key="4">
    <source>
        <dbReference type="ARBA" id="ARBA00022723"/>
    </source>
</evidence>
<dbReference type="InterPro" id="IPR009050">
    <property type="entry name" value="Globin-like_sf"/>
</dbReference>
<protein>
    <recommendedName>
        <fullName evidence="6">Group 1 truncated hemoglobin</fullName>
    </recommendedName>
</protein>
<dbReference type="Proteomes" id="UP000179769">
    <property type="component" value="Unassembled WGS sequence"/>
</dbReference>
<accession>A0A1S1PLJ8</accession>
<keyword evidence="2 6" id="KW-0813">Transport</keyword>
<dbReference type="SUPFAM" id="SSF46458">
    <property type="entry name" value="Globin-like"/>
    <property type="match status" value="1"/>
</dbReference>
<dbReference type="AlphaFoldDB" id="A0A1S1PLJ8"/>
<evidence type="ECO:0000256" key="6">
    <source>
        <dbReference type="PIRNR" id="PIRNR002030"/>
    </source>
</evidence>
<gene>
    <name evidence="9" type="ORF">BBK14_25975</name>
</gene>
<evidence type="ECO:0000256" key="8">
    <source>
        <dbReference type="PIRSR" id="PIRSR601486-1"/>
    </source>
</evidence>
<dbReference type="GO" id="GO:0019825">
    <property type="term" value="F:oxygen binding"/>
    <property type="evidence" value="ECO:0007669"/>
    <property type="project" value="InterPro"/>
</dbReference>
<organism evidence="9 10">
    <name type="scientific">Parafrankia soli</name>
    <dbReference type="NCBI Taxonomy" id="2599596"/>
    <lineage>
        <taxon>Bacteria</taxon>
        <taxon>Bacillati</taxon>
        <taxon>Actinomycetota</taxon>
        <taxon>Actinomycetes</taxon>
        <taxon>Frankiales</taxon>
        <taxon>Frankiaceae</taxon>
        <taxon>Parafrankia</taxon>
    </lineage>
</organism>
<evidence type="ECO:0000256" key="2">
    <source>
        <dbReference type="ARBA" id="ARBA00022448"/>
    </source>
</evidence>
<comment type="caution">
    <text evidence="9">The sequence shown here is derived from an EMBL/GenBank/DDBJ whole genome shotgun (WGS) entry which is preliminary data.</text>
</comment>
<keyword evidence="5 6" id="KW-0408">Iron</keyword>
<dbReference type="CDD" id="cd00454">
    <property type="entry name" value="TrHb1_N"/>
    <property type="match status" value="1"/>
</dbReference>
<dbReference type="GO" id="GO:0020037">
    <property type="term" value="F:heme binding"/>
    <property type="evidence" value="ECO:0007669"/>
    <property type="project" value="InterPro"/>
</dbReference>
<feature type="binding site" description="distal binding residue" evidence="8">
    <location>
        <position position="45"/>
    </location>
    <ligand>
        <name>heme</name>
        <dbReference type="ChEBI" id="CHEBI:30413"/>
    </ligand>
    <ligandPart>
        <name>Fe</name>
        <dbReference type="ChEBI" id="CHEBI:18248"/>
    </ligandPart>
</feature>
<dbReference type="PIRSF" id="PIRSF002030">
    <property type="entry name" value="Globin_Protozoa/Cyanobacteria"/>
    <property type="match status" value="1"/>
</dbReference>
<feature type="binding site" description="distal binding residue" evidence="8">
    <location>
        <position position="69"/>
    </location>
    <ligand>
        <name>heme</name>
        <dbReference type="ChEBI" id="CHEBI:30413"/>
    </ligand>
    <ligandPart>
        <name>Fe</name>
        <dbReference type="ChEBI" id="CHEBI:18248"/>
    </ligandPart>
</feature>
<dbReference type="InterPro" id="IPR001486">
    <property type="entry name" value="Hemoglobin_trunc"/>
</dbReference>
<evidence type="ECO:0000256" key="5">
    <source>
        <dbReference type="ARBA" id="ARBA00023004"/>
    </source>
</evidence>
<keyword evidence="6" id="KW-0561">Oxygen transport</keyword>
<dbReference type="OrthoDB" id="9798157at2"/>
<evidence type="ECO:0000313" key="10">
    <source>
        <dbReference type="Proteomes" id="UP000179769"/>
    </source>
</evidence>